<dbReference type="PANTHER" id="PTHR12442:SF5">
    <property type="entry name" value="DYNEIN AXONEMAL INTERMEDIATE CHAIN 3"/>
    <property type="match status" value="1"/>
</dbReference>
<dbReference type="InterPro" id="IPR015943">
    <property type="entry name" value="WD40/YVTN_repeat-like_dom_sf"/>
</dbReference>
<dbReference type="GO" id="GO:0045503">
    <property type="term" value="F:dynein light chain binding"/>
    <property type="evidence" value="ECO:0007669"/>
    <property type="project" value="TreeGrafter"/>
</dbReference>
<dbReference type="PANTHER" id="PTHR12442">
    <property type="entry name" value="DYNEIN INTERMEDIATE CHAIN"/>
    <property type="match status" value="1"/>
</dbReference>
<dbReference type="InterPro" id="IPR001680">
    <property type="entry name" value="WD40_rpt"/>
</dbReference>
<keyword evidence="3 5" id="KW-0853">WD repeat</keyword>
<evidence type="ECO:0000313" key="6">
    <source>
        <dbReference type="EMBL" id="CAG9860925.1"/>
    </source>
</evidence>
<dbReference type="GO" id="GO:0036159">
    <property type="term" value="P:inner dynein arm assembly"/>
    <property type="evidence" value="ECO:0007669"/>
    <property type="project" value="TreeGrafter"/>
</dbReference>
<evidence type="ECO:0000256" key="4">
    <source>
        <dbReference type="ARBA" id="ARBA00022737"/>
    </source>
</evidence>
<evidence type="ECO:0000256" key="2">
    <source>
        <dbReference type="ARBA" id="ARBA00022490"/>
    </source>
</evidence>
<dbReference type="GO" id="GO:0045504">
    <property type="term" value="F:dynein heavy chain binding"/>
    <property type="evidence" value="ECO:0007669"/>
    <property type="project" value="TreeGrafter"/>
</dbReference>
<gene>
    <name evidence="6" type="ORF">PHYEVI_LOCUS7273</name>
</gene>
<keyword evidence="7" id="KW-1185">Reference proteome</keyword>
<evidence type="ECO:0000256" key="5">
    <source>
        <dbReference type="PROSITE-ProRule" id="PRU00221"/>
    </source>
</evidence>
<dbReference type="PROSITE" id="PS50082">
    <property type="entry name" value="WD_REPEATS_2"/>
    <property type="match status" value="1"/>
</dbReference>
<dbReference type="Proteomes" id="UP001153712">
    <property type="component" value="Chromosome 4"/>
</dbReference>
<protein>
    <recommendedName>
        <fullName evidence="8">WD repeat-containing protein 63</fullName>
    </recommendedName>
</protein>
<dbReference type="GO" id="GO:0036156">
    <property type="term" value="C:inner dynein arm"/>
    <property type="evidence" value="ECO:0007669"/>
    <property type="project" value="TreeGrafter"/>
</dbReference>
<dbReference type="InterPro" id="IPR036322">
    <property type="entry name" value="WD40_repeat_dom_sf"/>
</dbReference>
<proteinExistence type="predicted"/>
<dbReference type="OrthoDB" id="6619788at2759"/>
<dbReference type="GO" id="GO:0060294">
    <property type="term" value="P:cilium movement involved in cell motility"/>
    <property type="evidence" value="ECO:0007669"/>
    <property type="project" value="TreeGrafter"/>
</dbReference>
<keyword evidence="4" id="KW-0677">Repeat</keyword>
<evidence type="ECO:0008006" key="8">
    <source>
        <dbReference type="Google" id="ProtNLM"/>
    </source>
</evidence>
<sequence length="1117" mass="128111">MTSRSVLEVATKSTSELKATDYKSTSALSQLSQLSQVSQVSQILESSSEAKLVPAKRKKKKKKKDPFLKLNGVKKIPLTEFTQKYIGCIAGQDITVEDPWIYVSKALVLENLENFETNSEFYSLEADIKKYPGNQIYFGLVADDSKDDDDFYLCFQDESIPKINELVANLKKERNERMYNSIYRAVRPWISMGSEVEVDEGRIKNNRPLIEVEVEAGYPLNPPKKDFDMSRAEDRRDGYMELRVNPDDRKPLVQRKRVDVIVQQAAQFVTKYAQTTCAYPMNASTQYLYEIGDVEPLLAACLKPFKAFVKENLGTIADMLKVNAKLNLYSEDYFTLIKDSAKFISASVVEDVKEYMSFMDVELCTGKMVSDVVFHPMWTGIAAVAYNIVAPFIYTSGPSSEEKTSSSNLVLIWSCVDGLKPKLMLKAPREVIKLSFCKFDENVLLGGLKNGQIIIWDIRNKLQQIEDVNILSHTQIKNRAYMKTLMSWMKIIYDVCVVEPTAISDMKYSHKGAVIGINWVSPFYEFDKLGKVSKIEEDAEQPYSMQFITGGEDGNVLIWDLMKVPQTSDEGFKPRKLKRLKQKPASLAKETSPYSVHNLTLKPLYKIVVPSSKKKPLAAVSCNEDFCPILYEEANPHKTKKLPPLNERVIYKPILNGDLYPEIKPQIYVGSMEGDFIKCVWEGQDFDSGEMINNEFGIVKSRARIHDGPLITMQKNPEFDITLSVGGKIFALWNDQVPNKPLFWKKAKEMYTSGEWNVSHPYMFTNKLVNGDVEEWSLAFSSKIPNFSLTFSSGYLTASAFHTLKQKRTIYAAADKLGCLRLFLMPEDPTPGTLQLKKERFQRFIEREVRRKKYFFEWQTSINKKIAAAAGEMEEVVEDAVSIAPTQIEEIPKPEEKQPKMERKPKQEEVSLSEKIIRRRQKEEEAIIRETLIVKKQLDIKELERRRKPLLKLEEENERKKRKQKQRLKEGENIFLDTVCALFPDVMKEKPPPPPNPYESVWVTQMVCEQNYENFLEIKKNATVFIEDHPYNYVFNLNQVLLNGQKKRNMVVDPHNVKAKARELRALTRFGDKTVEKELPPVTFNIDLTELELQTKSIETISIKSKADLSVSTLKEA</sequence>
<comment type="subcellular location">
    <subcellularLocation>
        <location evidence="1">Cytoplasm</location>
    </subcellularLocation>
</comment>
<dbReference type="SUPFAM" id="SSF50978">
    <property type="entry name" value="WD40 repeat-like"/>
    <property type="match status" value="1"/>
</dbReference>
<dbReference type="InterPro" id="IPR050687">
    <property type="entry name" value="Dynein_IC"/>
</dbReference>
<dbReference type="AlphaFoldDB" id="A0A9N9XQY5"/>
<dbReference type="SMART" id="SM00320">
    <property type="entry name" value="WD40"/>
    <property type="match status" value="2"/>
</dbReference>
<evidence type="ECO:0000256" key="3">
    <source>
        <dbReference type="ARBA" id="ARBA00022574"/>
    </source>
</evidence>
<name>A0A9N9XQY5_PHYSR</name>
<evidence type="ECO:0000256" key="1">
    <source>
        <dbReference type="ARBA" id="ARBA00004496"/>
    </source>
</evidence>
<organism evidence="6 7">
    <name type="scientific">Phyllotreta striolata</name>
    <name type="common">Striped flea beetle</name>
    <name type="synonym">Crioceris striolata</name>
    <dbReference type="NCBI Taxonomy" id="444603"/>
    <lineage>
        <taxon>Eukaryota</taxon>
        <taxon>Metazoa</taxon>
        <taxon>Ecdysozoa</taxon>
        <taxon>Arthropoda</taxon>
        <taxon>Hexapoda</taxon>
        <taxon>Insecta</taxon>
        <taxon>Pterygota</taxon>
        <taxon>Neoptera</taxon>
        <taxon>Endopterygota</taxon>
        <taxon>Coleoptera</taxon>
        <taxon>Polyphaga</taxon>
        <taxon>Cucujiformia</taxon>
        <taxon>Chrysomeloidea</taxon>
        <taxon>Chrysomelidae</taxon>
        <taxon>Galerucinae</taxon>
        <taxon>Alticini</taxon>
        <taxon>Phyllotreta</taxon>
    </lineage>
</organism>
<reference evidence="6" key="1">
    <citation type="submission" date="2022-01" db="EMBL/GenBank/DDBJ databases">
        <authorList>
            <person name="King R."/>
        </authorList>
    </citation>
    <scope>NUCLEOTIDE SEQUENCE</scope>
</reference>
<dbReference type="EMBL" id="OU900097">
    <property type="protein sequence ID" value="CAG9860925.1"/>
    <property type="molecule type" value="Genomic_DNA"/>
</dbReference>
<accession>A0A9N9XQY5</accession>
<feature type="repeat" description="WD" evidence="5">
    <location>
        <begin position="547"/>
        <end position="561"/>
    </location>
</feature>
<dbReference type="Gene3D" id="2.130.10.10">
    <property type="entry name" value="YVTN repeat-like/Quinoprotein amine dehydrogenase"/>
    <property type="match status" value="1"/>
</dbReference>
<keyword evidence="2" id="KW-0963">Cytoplasm</keyword>
<evidence type="ECO:0000313" key="7">
    <source>
        <dbReference type="Proteomes" id="UP001153712"/>
    </source>
</evidence>